<feature type="compositionally biased region" description="Low complexity" evidence="4">
    <location>
        <begin position="1470"/>
        <end position="1486"/>
    </location>
</feature>
<feature type="region of interest" description="Disordered" evidence="4">
    <location>
        <begin position="573"/>
        <end position="726"/>
    </location>
</feature>
<comment type="subcellular location">
    <subcellularLocation>
        <location evidence="1">Membrane</location>
        <topology evidence="1">Peripheral membrane protein</topology>
    </subcellularLocation>
</comment>
<feature type="compositionally biased region" description="Polar residues" evidence="4">
    <location>
        <begin position="573"/>
        <end position="594"/>
    </location>
</feature>
<name>A0A914AYT2_PATMI</name>
<dbReference type="PROSITE" id="PS00856">
    <property type="entry name" value="GUANYLATE_KINASE_1"/>
    <property type="match status" value="1"/>
</dbReference>
<feature type="compositionally biased region" description="Low complexity" evidence="4">
    <location>
        <begin position="1554"/>
        <end position="1564"/>
    </location>
</feature>
<feature type="region of interest" description="Disordered" evidence="4">
    <location>
        <begin position="1394"/>
        <end position="1584"/>
    </location>
</feature>
<evidence type="ECO:0000259" key="5">
    <source>
        <dbReference type="PROSITE" id="PS50020"/>
    </source>
</evidence>
<dbReference type="OMA" id="YLRTVPX"/>
<dbReference type="SMART" id="SM00456">
    <property type="entry name" value="WW"/>
    <property type="match status" value="2"/>
</dbReference>
<dbReference type="RefSeq" id="XP_038068863.1">
    <property type="nucleotide sequence ID" value="XM_038212935.1"/>
</dbReference>
<feature type="region of interest" description="Disordered" evidence="4">
    <location>
        <begin position="181"/>
        <end position="278"/>
    </location>
</feature>
<keyword evidence="2" id="KW-0677">Repeat</keyword>
<dbReference type="PANTHER" id="PTHR10316:SF40">
    <property type="entry name" value="LD27118P"/>
    <property type="match status" value="1"/>
</dbReference>
<dbReference type="InterPro" id="IPR001202">
    <property type="entry name" value="WW_dom"/>
</dbReference>
<dbReference type="OrthoDB" id="66881at2759"/>
<dbReference type="FunFam" id="2.20.70.10:FF:000001">
    <property type="entry name" value="Membrane-associated guanylate kinase, WW and PDZ domain-containing protein 1"/>
    <property type="match status" value="1"/>
</dbReference>
<dbReference type="SMART" id="SM00072">
    <property type="entry name" value="GuKc"/>
    <property type="match status" value="1"/>
</dbReference>
<feature type="compositionally biased region" description="Low complexity" evidence="4">
    <location>
        <begin position="1493"/>
        <end position="1504"/>
    </location>
</feature>
<evidence type="ECO:0000256" key="3">
    <source>
        <dbReference type="ARBA" id="ARBA00023136"/>
    </source>
</evidence>
<dbReference type="InterPro" id="IPR008145">
    <property type="entry name" value="GK/Ca_channel_bsu"/>
</dbReference>
<sequence>MTKDNKKGTKPPKHWSQNVHEIVISPTEDGSPNFTVRGGAENGLFPFVADVRSDRILLRSGKLHTDDIVIEVNGHRLPGFTLWDIEALMAHVGRAPLHLKTVKQGQTLNKDLRRYLNMRFQKGSVDHDLQQTIRENLYVRTVPCTTRAPREGEVDGVDYKFLSVDEFMALEKSGHLLESGVFDGNHYGTPKPPAKPPPAQSPTSSSSPPPPAQQPQQNNSSSTNTSPKKSAAHHRPGAKPSAPGKRQRNKSTIEATTLNSDPLDEEEQRRREEIQRAEEELGELPVDWEIAFTDQGDMYFIYHVTETTQWLDPRLEHKPAKDLLDCEDDGEHIPHANSLSDNQELPHGWEKIDDPQFGTYFIDHINRKTQYANPVLHAKEEAQRNDANRPDGRYSTTLPRSARSSQSSLQAGPQPSRALSDPNIQENGHLAQPQLSTSPVKTTSDAEWRAMFTSEPDKLEGQLIRTVLTKSKRGFGFTIVGGDDSEEFLQIKSVVPTGPAASNGVLKTGDVLVFVKSDATPQPVKVLGYTHQQVVTLFQAIMPGEQVHLQVCRGYPLPFDPDDPNTHIVTSYAISPTSNQPGVKIPSTPSSSSAFRKHNSLPPDKIHNNIGPPSYKDVNMTHVFKHDSFDTPPPPPRISSGHHPNHHHHGNHRNGDSGSNLSRDTHVKSLPDLTAPKPREMEVTGSPRAKTPTLSLSLKPDSLTLPNDINSRGSMSSEHQSESPSSTQPEIHAIQFVKGNQGFGFTVADSPYGQKVKQILASQRCKTLKEGDILVEINEEYIRDLPHNQVVNKLKECPLGVETTIVVQRGGMLKPVRSLSKIKPVKTPKTPEPRDKEDLDHKVFRNSEDRDYRPHSNGPHKGDGYSSDEYDSQNEDRDMRRAKRGRERGNKSPRTVRREANREHEERHQGQERDRGEREPRHQPYRDHDRIPNENGPIRGPHADHRQHADHDSDRSWDRDVDRRHDDHSNRRGEPRRQNERADRRPGQNDRRSTDTERDRDRRQNREPGRYKDDDRPAVDYETRSLERRRRPRSPDHNRPGSRPERSRTPKYDFDSREHRPAPKSPGMERRGAPPIENGTRSLRRDYRGHPEDSRGQDGRRSRPGGESGTGPRSRTPKPLRSTSPVNKSDNVVEQRPPSRAKPTPLTLADNKGGNFIETTVFLKKHNDGFGFRIVGGLEEQSQVAIGNIVPNGAADLDGRLITGDELLYIDGQSVIRSSHQEVVNLMIKASQSGRVSLGIRRKVSSPTASVPVGKNTIERRPLSEPQAPRSPGSPTKPSAVTFPYDVAIHRRANEGFGLVILSSTLTSGSKIGRIIEGSPTDRCGKVKVGDRLIAVNRVDIMNMHHKDIVNMIKDAGLSVTLTIGPPEEPVAGNSPKANESMTNALAMPAHIKSSDTSLLQRDSFREGPKSPATPTADPYSRQHEPQYPTAPRWRSPSEPVRGDHRDPASSSSRSTPQPSYESRSPTSYHNQQHNPPHNPQHNPQHNPRHNPQHNPQPYQQQQPSVPYSEPSREPYSRPGDYATEPAYHHRDRPSSQPYPQSVDSYHAPHHSHPQQPSYQQSYRRPQEPNAPPSHGMYDDQPEIEPGDYYAVELERGAMGFGFSIRGGREFQNTPLFVLRMAEEGPAAQGGLVRVGDQIIEINSHSTDGMLHSEAIEVIRRGGKRVRLLLRRSGPPPASDDGRGGMLKTVSNTSLQSADQAFHQHHYPNHHPHRPQGPGHRKEAFDTWSYRSLPRGMRY</sequence>
<dbReference type="RefSeq" id="XP_038068862.1">
    <property type="nucleotide sequence ID" value="XM_038212934.1"/>
</dbReference>
<feature type="domain" description="WW" evidence="5">
    <location>
        <begin position="343"/>
        <end position="376"/>
    </location>
</feature>
<dbReference type="CDD" id="cd06730">
    <property type="entry name" value="PDZ0_MAGI-1_3-like"/>
    <property type="match status" value="1"/>
</dbReference>
<feature type="compositionally biased region" description="Polar residues" evidence="4">
    <location>
        <begin position="1121"/>
        <end position="1132"/>
    </location>
</feature>
<protein>
    <submittedName>
        <fullName evidence="8">Uncharacterized protein</fullName>
    </submittedName>
</protein>
<dbReference type="SMART" id="SM00228">
    <property type="entry name" value="PDZ"/>
    <property type="match status" value="6"/>
</dbReference>
<feature type="domain" description="PDZ" evidence="7">
    <location>
        <begin position="21"/>
        <end position="81"/>
    </location>
</feature>
<feature type="compositionally biased region" description="Polar residues" evidence="4">
    <location>
        <begin position="433"/>
        <end position="444"/>
    </location>
</feature>
<dbReference type="FunFam" id="3.30.63.10:FF:000003">
    <property type="entry name" value="Membrane-associated guanylate kinase, WW and PDZ domain-containing protein 3 isoform 1"/>
    <property type="match status" value="1"/>
</dbReference>
<feature type="domain" description="PDZ" evidence="7">
    <location>
        <begin position="1591"/>
        <end position="1674"/>
    </location>
</feature>
<evidence type="ECO:0000256" key="4">
    <source>
        <dbReference type="SAM" id="MobiDB-lite"/>
    </source>
</evidence>
<dbReference type="GeneID" id="119738186"/>
<feature type="compositionally biased region" description="Low complexity" evidence="4">
    <location>
        <begin position="398"/>
        <end position="411"/>
    </location>
</feature>
<feature type="domain" description="PDZ" evidence="7">
    <location>
        <begin position="465"/>
        <end position="539"/>
    </location>
</feature>
<feature type="compositionally biased region" description="Basic and acidic residues" evidence="4">
    <location>
        <begin position="1033"/>
        <end position="1072"/>
    </location>
</feature>
<dbReference type="CDD" id="cd00201">
    <property type="entry name" value="WW"/>
    <property type="match status" value="2"/>
</dbReference>
<feature type="compositionally biased region" description="Basic and acidic residues" evidence="4">
    <location>
        <begin position="1083"/>
        <end position="1101"/>
    </location>
</feature>
<evidence type="ECO:0000256" key="2">
    <source>
        <dbReference type="ARBA" id="ARBA00022737"/>
    </source>
</evidence>
<dbReference type="SUPFAM" id="SSF52540">
    <property type="entry name" value="P-loop containing nucleoside triphosphate hydrolases"/>
    <property type="match status" value="1"/>
</dbReference>
<feature type="domain" description="WW" evidence="5">
    <location>
        <begin position="282"/>
        <end position="315"/>
    </location>
</feature>
<feature type="compositionally biased region" description="Basic residues" evidence="4">
    <location>
        <begin position="643"/>
        <end position="652"/>
    </location>
</feature>
<dbReference type="EnsemblMetazoa" id="XM_038212935.1">
    <property type="protein sequence ID" value="XP_038068863.1"/>
    <property type="gene ID" value="LOC119738186"/>
</dbReference>
<feature type="domain" description="Guanylate kinase-like" evidence="6">
    <location>
        <begin position="113"/>
        <end position="316"/>
    </location>
</feature>
<proteinExistence type="predicted"/>
<evidence type="ECO:0000256" key="1">
    <source>
        <dbReference type="ARBA" id="ARBA00004170"/>
    </source>
</evidence>
<organism evidence="8 9">
    <name type="scientific">Patiria miniata</name>
    <name type="common">Bat star</name>
    <name type="synonym">Asterina miniata</name>
    <dbReference type="NCBI Taxonomy" id="46514"/>
    <lineage>
        <taxon>Eukaryota</taxon>
        <taxon>Metazoa</taxon>
        <taxon>Echinodermata</taxon>
        <taxon>Eleutherozoa</taxon>
        <taxon>Asterozoa</taxon>
        <taxon>Asteroidea</taxon>
        <taxon>Valvatacea</taxon>
        <taxon>Valvatida</taxon>
        <taxon>Asterinidae</taxon>
        <taxon>Patiria</taxon>
    </lineage>
</organism>
<dbReference type="PROSITE" id="PS50052">
    <property type="entry name" value="GUANYLATE_KINASE_2"/>
    <property type="match status" value="1"/>
</dbReference>
<feature type="compositionally biased region" description="Basic and acidic residues" evidence="4">
    <location>
        <begin position="267"/>
        <end position="278"/>
    </location>
</feature>
<feature type="compositionally biased region" description="Low complexity" evidence="4">
    <location>
        <begin position="711"/>
        <end position="726"/>
    </location>
</feature>
<feature type="compositionally biased region" description="Low complexity" evidence="4">
    <location>
        <begin position="1449"/>
        <end position="1463"/>
    </location>
</feature>
<reference evidence="8" key="1">
    <citation type="submission" date="2022-11" db="UniProtKB">
        <authorList>
            <consortium name="EnsemblMetazoa"/>
        </authorList>
    </citation>
    <scope>IDENTIFICATION</scope>
</reference>
<dbReference type="SUPFAM" id="SSF51045">
    <property type="entry name" value="WW domain"/>
    <property type="match status" value="2"/>
</dbReference>
<evidence type="ECO:0000259" key="6">
    <source>
        <dbReference type="PROSITE" id="PS50052"/>
    </source>
</evidence>
<feature type="region of interest" description="Disordered" evidence="4">
    <location>
        <begin position="818"/>
        <end position="1151"/>
    </location>
</feature>
<feature type="region of interest" description="Disordered" evidence="4">
    <location>
        <begin position="1"/>
        <end position="33"/>
    </location>
</feature>
<dbReference type="PROSITE" id="PS50020">
    <property type="entry name" value="WW_DOMAIN_2"/>
    <property type="match status" value="2"/>
</dbReference>
<feature type="compositionally biased region" description="Low complexity" evidence="4">
    <location>
        <begin position="214"/>
        <end position="229"/>
    </location>
</feature>
<feature type="region of interest" description="Disordered" evidence="4">
    <location>
        <begin position="1705"/>
        <end position="1725"/>
    </location>
</feature>
<feature type="compositionally biased region" description="Basic and acidic residues" evidence="4">
    <location>
        <begin position="896"/>
        <end position="932"/>
    </location>
</feature>
<feature type="compositionally biased region" description="Polar residues" evidence="4">
    <location>
        <begin position="1535"/>
        <end position="1544"/>
    </location>
</feature>
<dbReference type="GO" id="GO:0016020">
    <property type="term" value="C:membrane"/>
    <property type="evidence" value="ECO:0007669"/>
    <property type="project" value="UniProtKB-SubCell"/>
</dbReference>
<feature type="compositionally biased region" description="Basic and acidic residues" evidence="4">
    <location>
        <begin position="829"/>
        <end position="854"/>
    </location>
</feature>
<accession>A0A914AYT2</accession>
<dbReference type="FunFam" id="2.30.42.10:FF:000144">
    <property type="entry name" value="Membrane associated guanylate kinase, WW and PDZ domain containing 2"/>
    <property type="match status" value="1"/>
</dbReference>
<dbReference type="GO" id="GO:0005737">
    <property type="term" value="C:cytoplasm"/>
    <property type="evidence" value="ECO:0007669"/>
    <property type="project" value="TreeGrafter"/>
</dbReference>
<dbReference type="RefSeq" id="XP_038068864.1">
    <property type="nucleotide sequence ID" value="XM_038212936.1"/>
</dbReference>
<keyword evidence="3" id="KW-0472">Membrane</keyword>
<feature type="compositionally biased region" description="Pro residues" evidence="4">
    <location>
        <begin position="190"/>
        <end position="200"/>
    </location>
</feature>
<evidence type="ECO:0000313" key="8">
    <source>
        <dbReference type="EnsemblMetazoa" id="XP_038068862.1"/>
    </source>
</evidence>
<keyword evidence="9" id="KW-1185">Reference proteome</keyword>
<dbReference type="PROSITE" id="PS01159">
    <property type="entry name" value="WW_DOMAIN_1"/>
    <property type="match status" value="2"/>
</dbReference>
<evidence type="ECO:0000313" key="9">
    <source>
        <dbReference type="Proteomes" id="UP000887568"/>
    </source>
</evidence>
<feature type="domain" description="PDZ" evidence="7">
    <location>
        <begin position="1160"/>
        <end position="1242"/>
    </location>
</feature>
<feature type="domain" description="PDZ" evidence="7">
    <location>
        <begin position="1286"/>
        <end position="1368"/>
    </location>
</feature>
<dbReference type="CDD" id="cd06733">
    <property type="entry name" value="PDZ3_MAGI-1_3-like"/>
    <property type="match status" value="1"/>
</dbReference>
<dbReference type="EnsemblMetazoa" id="XM_038212936.1">
    <property type="protein sequence ID" value="XP_038068864.1"/>
    <property type="gene ID" value="LOC119738186"/>
</dbReference>
<feature type="compositionally biased region" description="Basic and acidic residues" evidence="4">
    <location>
        <begin position="941"/>
        <end position="1026"/>
    </location>
</feature>
<dbReference type="Gene3D" id="2.30.42.10">
    <property type="match status" value="6"/>
</dbReference>
<dbReference type="CDD" id="cd06734">
    <property type="entry name" value="PDZ4_MAGI-1_3-like"/>
    <property type="match status" value="1"/>
</dbReference>
<dbReference type="InterPro" id="IPR036020">
    <property type="entry name" value="WW_dom_sf"/>
</dbReference>
<dbReference type="CDD" id="cd06731">
    <property type="entry name" value="PDZ1_MAGI-1_3-like"/>
    <property type="match status" value="1"/>
</dbReference>
<dbReference type="EnsemblMetazoa" id="XM_038212934.1">
    <property type="protein sequence ID" value="XP_038068862.1"/>
    <property type="gene ID" value="LOC119738186"/>
</dbReference>
<dbReference type="InterPro" id="IPR020590">
    <property type="entry name" value="Guanylate_kinase_CS"/>
</dbReference>
<dbReference type="Proteomes" id="UP000887568">
    <property type="component" value="Unplaced"/>
</dbReference>
<dbReference type="PANTHER" id="PTHR10316">
    <property type="entry name" value="MEMBRANE ASSOCIATED GUANYLATE KINASE-RELATED"/>
    <property type="match status" value="1"/>
</dbReference>
<evidence type="ECO:0000259" key="7">
    <source>
        <dbReference type="PROSITE" id="PS50106"/>
    </source>
</evidence>
<dbReference type="Gene3D" id="3.30.63.10">
    <property type="entry name" value="Guanylate Kinase phosphate binding domain"/>
    <property type="match status" value="1"/>
</dbReference>
<dbReference type="SUPFAM" id="SSF50156">
    <property type="entry name" value="PDZ domain-like"/>
    <property type="match status" value="6"/>
</dbReference>
<feature type="domain" description="PDZ" evidence="7">
    <location>
        <begin position="733"/>
        <end position="809"/>
    </location>
</feature>
<feature type="compositionally biased region" description="Polar residues" evidence="4">
    <location>
        <begin position="250"/>
        <end position="260"/>
    </location>
</feature>
<dbReference type="CDD" id="cd06735">
    <property type="entry name" value="PDZ5_MAGI-1_3-like"/>
    <property type="match status" value="1"/>
</dbReference>
<dbReference type="Pfam" id="PF00595">
    <property type="entry name" value="PDZ"/>
    <property type="match status" value="5"/>
</dbReference>
<dbReference type="InterPro" id="IPR008144">
    <property type="entry name" value="Guanylate_kin-like_dom"/>
</dbReference>
<dbReference type="FunFam" id="2.30.42.10:FF:000005">
    <property type="entry name" value="Membrane associated guanylate kinase, WW and PDZ domain containing 1"/>
    <property type="match status" value="1"/>
</dbReference>
<dbReference type="CDD" id="cd06732">
    <property type="entry name" value="PDZ2_MAGI-1_3-like"/>
    <property type="match status" value="1"/>
</dbReference>
<feature type="region of interest" description="Disordered" evidence="4">
    <location>
        <begin position="380"/>
        <end position="444"/>
    </location>
</feature>
<feature type="region of interest" description="Disordered" evidence="4">
    <location>
        <begin position="1247"/>
        <end position="1279"/>
    </location>
</feature>
<dbReference type="Pfam" id="PF00625">
    <property type="entry name" value="Guanylate_kin"/>
    <property type="match status" value="1"/>
</dbReference>
<dbReference type="GO" id="GO:0007165">
    <property type="term" value="P:signal transduction"/>
    <property type="evidence" value="ECO:0007669"/>
    <property type="project" value="TreeGrafter"/>
</dbReference>
<dbReference type="PROSITE" id="PS50106">
    <property type="entry name" value="PDZ"/>
    <property type="match status" value="6"/>
</dbReference>
<dbReference type="InterPro" id="IPR027417">
    <property type="entry name" value="P-loop_NTPase"/>
</dbReference>
<feature type="compositionally biased region" description="Basic residues" evidence="4">
    <location>
        <begin position="1705"/>
        <end position="1714"/>
    </location>
</feature>
<dbReference type="Gene3D" id="2.20.70.10">
    <property type="match status" value="2"/>
</dbReference>
<dbReference type="InterPro" id="IPR036034">
    <property type="entry name" value="PDZ_sf"/>
</dbReference>
<feature type="compositionally biased region" description="Basic and acidic residues" evidence="4">
    <location>
        <begin position="380"/>
        <end position="392"/>
    </location>
</feature>
<dbReference type="InterPro" id="IPR001478">
    <property type="entry name" value="PDZ"/>
</dbReference>